<proteinExistence type="predicted"/>
<dbReference type="InParanoid" id="A0A059A2F4"/>
<name>A0A059A2F4_EUCGR</name>
<dbReference type="Gramene" id="KCW47963">
    <property type="protein sequence ID" value="KCW47963"/>
    <property type="gene ID" value="EUGRSUZ_K01697"/>
</dbReference>
<dbReference type="PANTHER" id="PTHR34458:SF11">
    <property type="entry name" value="MD-2-RELATED LIPID-RECOGNITION DOMAIN-CONTAINING PROTEIN"/>
    <property type="match status" value="1"/>
</dbReference>
<dbReference type="OMA" id="SCYITIN"/>
<reference evidence="1" key="1">
    <citation type="submission" date="2013-07" db="EMBL/GenBank/DDBJ databases">
        <title>The genome of Eucalyptus grandis.</title>
        <authorList>
            <person name="Schmutz J."/>
            <person name="Hayes R."/>
            <person name="Myburg A."/>
            <person name="Tuskan G."/>
            <person name="Grattapaglia D."/>
            <person name="Rokhsar D.S."/>
        </authorList>
    </citation>
    <scope>NUCLEOTIDE SEQUENCE</scope>
    <source>
        <tissue evidence="1">Leaf extractions</tissue>
    </source>
</reference>
<dbReference type="AlphaFoldDB" id="A0A059A2F4"/>
<sequence length="177" mass="18243">MPQHEIYIKGLHPKLLVSINQTEAKAEAKPYIAMASYRNIGLIALLFLIATTPRTHGVILGNVAQVNIVGRLSCVVPGVLPALTSSPLSGATVVFTCNGGTTTLGQAVTDTTGFVSAAFKLLDGVVFDPSTCVGTINLLNAASCSLFPPTGTVGTTLTLLSFVQGVAQLTTGIIFIG</sequence>
<dbReference type="InterPro" id="IPR040404">
    <property type="entry name" value="Phylloplanin-like"/>
</dbReference>
<evidence type="ECO:0008006" key="2">
    <source>
        <dbReference type="Google" id="ProtNLM"/>
    </source>
</evidence>
<gene>
    <name evidence="1" type="ORF">EUGRSUZ_K01697</name>
</gene>
<dbReference type="FunCoup" id="A0A059A2F4">
    <property type="interactions" value="55"/>
</dbReference>
<accession>A0A059A2F4</accession>
<organism evidence="1">
    <name type="scientific">Eucalyptus grandis</name>
    <name type="common">Flooded gum</name>
    <dbReference type="NCBI Taxonomy" id="71139"/>
    <lineage>
        <taxon>Eukaryota</taxon>
        <taxon>Viridiplantae</taxon>
        <taxon>Streptophyta</taxon>
        <taxon>Embryophyta</taxon>
        <taxon>Tracheophyta</taxon>
        <taxon>Spermatophyta</taxon>
        <taxon>Magnoliopsida</taxon>
        <taxon>eudicotyledons</taxon>
        <taxon>Gunneridae</taxon>
        <taxon>Pentapetalae</taxon>
        <taxon>rosids</taxon>
        <taxon>malvids</taxon>
        <taxon>Myrtales</taxon>
        <taxon>Myrtaceae</taxon>
        <taxon>Myrtoideae</taxon>
        <taxon>Eucalypteae</taxon>
        <taxon>Eucalyptus</taxon>
    </lineage>
</organism>
<protein>
    <recommendedName>
        <fullName evidence="2">Phylloplanin</fullName>
    </recommendedName>
</protein>
<dbReference type="EMBL" id="KK198763">
    <property type="protein sequence ID" value="KCW47963.1"/>
    <property type="molecule type" value="Genomic_DNA"/>
</dbReference>
<evidence type="ECO:0000313" key="1">
    <source>
        <dbReference type="EMBL" id="KCW47963.1"/>
    </source>
</evidence>
<dbReference type="PANTHER" id="PTHR34458">
    <property type="entry name" value="POLLEN OLE E 1 ALLERGEN AND EXTENSIN FAMILY PROTEIN-RELATED"/>
    <property type="match status" value="1"/>
</dbReference>